<reference evidence="2 3" key="1">
    <citation type="submission" date="2020-08" db="EMBL/GenBank/DDBJ databases">
        <title>Genomic Encyclopedia of Type Strains, Phase IV (KMG-IV): sequencing the most valuable type-strain genomes for metagenomic binning, comparative biology and taxonomic classification.</title>
        <authorList>
            <person name="Goeker M."/>
        </authorList>
    </citation>
    <scope>NUCLEOTIDE SEQUENCE [LARGE SCALE GENOMIC DNA]</scope>
    <source>
        <strain evidence="2 3">DSM 101806</strain>
    </source>
</reference>
<sequence length="156" mass="15215">MIKKILSAGALAASAVFLVPQASAQTFSPSGPFTITNVGTITVSKGITLSCSLSGGGNVTTGGAASVTSIILSGGLCGSVSFTATPYAVTASGTTVTINNVTVTAITGNCFGNLSGTYNQLTGILTFSGATIPSNPVGGSPCKVTGTVKLSPILTY</sequence>
<feature type="chain" id="PRO_5031166259" description="Protein activator of alkane oxidation PraB" evidence="1">
    <location>
        <begin position="25"/>
        <end position="156"/>
    </location>
</feature>
<feature type="signal peptide" evidence="1">
    <location>
        <begin position="1"/>
        <end position="24"/>
    </location>
</feature>
<dbReference type="EMBL" id="JACIEH010000001">
    <property type="protein sequence ID" value="MBB4098096.1"/>
    <property type="molecule type" value="Genomic_DNA"/>
</dbReference>
<comment type="caution">
    <text evidence="2">The sequence shown here is derived from an EMBL/GenBank/DDBJ whole genome shotgun (WGS) entry which is preliminary data.</text>
</comment>
<accession>A0A7W6JR94</accession>
<dbReference type="RefSeq" id="WP_183996264.1">
    <property type="nucleotide sequence ID" value="NZ_JACIEH010000001.1"/>
</dbReference>
<proteinExistence type="predicted"/>
<protein>
    <recommendedName>
        <fullName evidence="4">Protein activator of alkane oxidation PraB</fullName>
    </recommendedName>
</protein>
<dbReference type="AlphaFoldDB" id="A0A7W6JR94"/>
<name>A0A7W6JR94_9SPHN</name>
<keyword evidence="1" id="KW-0732">Signal</keyword>
<keyword evidence="3" id="KW-1185">Reference proteome</keyword>
<gene>
    <name evidence="2" type="ORF">GGR46_001629</name>
</gene>
<dbReference type="Proteomes" id="UP000557392">
    <property type="component" value="Unassembled WGS sequence"/>
</dbReference>
<evidence type="ECO:0000313" key="3">
    <source>
        <dbReference type="Proteomes" id="UP000557392"/>
    </source>
</evidence>
<evidence type="ECO:0008006" key="4">
    <source>
        <dbReference type="Google" id="ProtNLM"/>
    </source>
</evidence>
<evidence type="ECO:0000256" key="1">
    <source>
        <dbReference type="SAM" id="SignalP"/>
    </source>
</evidence>
<organism evidence="2 3">
    <name type="scientific">Sphingomonas kyeonggiensis</name>
    <dbReference type="NCBI Taxonomy" id="1268553"/>
    <lineage>
        <taxon>Bacteria</taxon>
        <taxon>Pseudomonadati</taxon>
        <taxon>Pseudomonadota</taxon>
        <taxon>Alphaproteobacteria</taxon>
        <taxon>Sphingomonadales</taxon>
        <taxon>Sphingomonadaceae</taxon>
        <taxon>Sphingomonas</taxon>
    </lineage>
</organism>
<evidence type="ECO:0000313" key="2">
    <source>
        <dbReference type="EMBL" id="MBB4098096.1"/>
    </source>
</evidence>